<reference evidence="2 3" key="1">
    <citation type="submission" date="2014-06" db="EMBL/GenBank/DDBJ databases">
        <authorList>
            <person name="Swart Estienne"/>
        </authorList>
    </citation>
    <scope>NUCLEOTIDE SEQUENCE [LARGE SCALE GENOMIC DNA]</scope>
    <source>
        <strain evidence="2 3">130c</strain>
    </source>
</reference>
<feature type="region of interest" description="Disordered" evidence="1">
    <location>
        <begin position="32"/>
        <end position="64"/>
    </location>
</feature>
<feature type="compositionally biased region" description="Basic and acidic residues" evidence="1">
    <location>
        <begin position="144"/>
        <end position="154"/>
    </location>
</feature>
<sequence length="311" mass="35644">MIRLTPRNNRDKRTIRMSDMLADLTHIPAELQNENNITNTNTETKSTDDITPIKQPQNNEEQQNQIPMHSEFVFDYENYLQNTVALNPIQLTEVQTPIVAQIPPLQLKQNAQSKSKKKKPQKQQDPQNEANIANNNQPAGCSRKSKELQKKQQSEEQIQNQKDKKVKKKAQAKKKKQSASNGPSEGKTLADMTFQNPTVSAAKHMCRQLLLDELKQIMQRDNNGLLDLNFQQVQQTQRKDLFLDNFYDQNEVEAGIEQSESFKKIQDMIIQQTQKFMRTDSTGTSAAPYQSLRSDNEKGIRTLKIFGIGET</sequence>
<name>A0A078B1K3_STYLE</name>
<evidence type="ECO:0000256" key="1">
    <source>
        <dbReference type="SAM" id="MobiDB-lite"/>
    </source>
</evidence>
<feature type="compositionally biased region" description="Low complexity" evidence="1">
    <location>
        <begin position="52"/>
        <end position="64"/>
    </location>
</feature>
<dbReference type="AlphaFoldDB" id="A0A078B1K3"/>
<dbReference type="EMBL" id="CCKQ01015401">
    <property type="protein sequence ID" value="CDW87212.1"/>
    <property type="molecule type" value="Genomic_DNA"/>
</dbReference>
<protein>
    <submittedName>
        <fullName evidence="2">Uncharacterized protein</fullName>
    </submittedName>
</protein>
<accession>A0A078B1K3</accession>
<organism evidence="2 3">
    <name type="scientific">Stylonychia lemnae</name>
    <name type="common">Ciliate</name>
    <dbReference type="NCBI Taxonomy" id="5949"/>
    <lineage>
        <taxon>Eukaryota</taxon>
        <taxon>Sar</taxon>
        <taxon>Alveolata</taxon>
        <taxon>Ciliophora</taxon>
        <taxon>Intramacronucleata</taxon>
        <taxon>Spirotrichea</taxon>
        <taxon>Stichotrichia</taxon>
        <taxon>Sporadotrichida</taxon>
        <taxon>Oxytrichidae</taxon>
        <taxon>Stylonychinae</taxon>
        <taxon>Stylonychia</taxon>
    </lineage>
</organism>
<keyword evidence="3" id="KW-1185">Reference proteome</keyword>
<dbReference type="Proteomes" id="UP000039865">
    <property type="component" value="Unassembled WGS sequence"/>
</dbReference>
<feature type="compositionally biased region" description="Low complexity" evidence="1">
    <location>
        <begin position="33"/>
        <end position="44"/>
    </location>
</feature>
<proteinExistence type="predicted"/>
<feature type="compositionally biased region" description="Basic residues" evidence="1">
    <location>
        <begin position="164"/>
        <end position="177"/>
    </location>
</feature>
<feature type="region of interest" description="Disordered" evidence="1">
    <location>
        <begin position="108"/>
        <end position="190"/>
    </location>
</feature>
<gene>
    <name evidence="2" type="primary">Contig14504.g15452</name>
    <name evidence="2" type="ORF">STYLEM_16315</name>
</gene>
<evidence type="ECO:0000313" key="3">
    <source>
        <dbReference type="Proteomes" id="UP000039865"/>
    </source>
</evidence>
<dbReference type="OrthoDB" id="10676030at2759"/>
<feature type="compositionally biased region" description="Polar residues" evidence="1">
    <location>
        <begin position="129"/>
        <end position="139"/>
    </location>
</feature>
<evidence type="ECO:0000313" key="2">
    <source>
        <dbReference type="EMBL" id="CDW87212.1"/>
    </source>
</evidence>
<dbReference type="InParanoid" id="A0A078B1K3"/>